<feature type="transmembrane region" description="Helical" evidence="7">
    <location>
        <begin position="252"/>
        <end position="272"/>
    </location>
</feature>
<evidence type="ECO:0000256" key="2">
    <source>
        <dbReference type="ARBA" id="ARBA00008816"/>
    </source>
</evidence>
<feature type="domain" description="Phosphatidic acid phosphatase type 2/haloperoxidase" evidence="8">
    <location>
        <begin position="130"/>
        <end position="271"/>
    </location>
</feature>
<keyword evidence="4 7" id="KW-1133">Transmembrane helix</keyword>
<dbReference type="Proteomes" id="UP001186944">
    <property type="component" value="Unassembled WGS sequence"/>
</dbReference>
<dbReference type="SMART" id="SM00014">
    <property type="entry name" value="acidPPc"/>
    <property type="match status" value="1"/>
</dbReference>
<dbReference type="EMBL" id="VSWD01000005">
    <property type="protein sequence ID" value="KAK3102663.1"/>
    <property type="molecule type" value="Genomic_DNA"/>
</dbReference>
<feature type="transmembrane region" description="Helical" evidence="7">
    <location>
        <begin position="225"/>
        <end position="246"/>
    </location>
</feature>
<name>A0AA89C7H0_PINIB</name>
<dbReference type="CDD" id="cd03384">
    <property type="entry name" value="PAP2_wunen"/>
    <property type="match status" value="1"/>
</dbReference>
<evidence type="ECO:0000256" key="1">
    <source>
        <dbReference type="ARBA" id="ARBA00004141"/>
    </source>
</evidence>
<dbReference type="InterPro" id="IPR000326">
    <property type="entry name" value="PAP2/HPO"/>
</dbReference>
<gene>
    <name evidence="9" type="ORF">FSP39_012983</name>
</gene>
<proteinExistence type="inferred from homology"/>
<protein>
    <recommendedName>
        <fullName evidence="8">Phosphatidic acid phosphatase type 2/haloperoxidase domain-containing protein</fullName>
    </recommendedName>
</protein>
<dbReference type="GO" id="GO:0005886">
    <property type="term" value="C:plasma membrane"/>
    <property type="evidence" value="ECO:0007669"/>
    <property type="project" value="TreeGrafter"/>
</dbReference>
<feature type="region of interest" description="Disordered" evidence="6">
    <location>
        <begin position="296"/>
        <end position="336"/>
    </location>
</feature>
<dbReference type="SUPFAM" id="SSF48317">
    <property type="entry name" value="Acid phosphatase/Vanadium-dependent haloperoxidase"/>
    <property type="match status" value="1"/>
</dbReference>
<reference evidence="9" key="1">
    <citation type="submission" date="2019-08" db="EMBL/GenBank/DDBJ databases">
        <title>The improved chromosome-level genome for the pearl oyster Pinctada fucata martensii using PacBio sequencing and Hi-C.</title>
        <authorList>
            <person name="Zheng Z."/>
        </authorList>
    </citation>
    <scope>NUCLEOTIDE SEQUENCE</scope>
    <source>
        <strain evidence="9">ZZ-2019</strain>
        <tissue evidence="9">Adductor muscle</tissue>
    </source>
</reference>
<dbReference type="PANTHER" id="PTHR10165:SF103">
    <property type="entry name" value="PHOSPHOLIPID PHOSPHATASE HOMOLOG 1.2 HOMOLOG"/>
    <property type="match status" value="1"/>
</dbReference>
<comment type="caution">
    <text evidence="9">The sequence shown here is derived from an EMBL/GenBank/DDBJ whole genome shotgun (WGS) entry which is preliminary data.</text>
</comment>
<evidence type="ECO:0000256" key="3">
    <source>
        <dbReference type="ARBA" id="ARBA00022692"/>
    </source>
</evidence>
<evidence type="ECO:0000256" key="6">
    <source>
        <dbReference type="SAM" id="MobiDB-lite"/>
    </source>
</evidence>
<dbReference type="AlphaFoldDB" id="A0AA89C7H0"/>
<evidence type="ECO:0000256" key="4">
    <source>
        <dbReference type="ARBA" id="ARBA00022989"/>
    </source>
</evidence>
<feature type="transmembrane region" description="Helical" evidence="7">
    <location>
        <begin position="193"/>
        <end position="213"/>
    </location>
</feature>
<dbReference type="GO" id="GO:0007165">
    <property type="term" value="P:signal transduction"/>
    <property type="evidence" value="ECO:0007669"/>
    <property type="project" value="TreeGrafter"/>
</dbReference>
<keyword evidence="3 7" id="KW-0812">Transmembrane</keyword>
<keyword evidence="10" id="KW-1185">Reference proteome</keyword>
<accession>A0AA89C7H0</accession>
<dbReference type="Gene3D" id="1.20.144.10">
    <property type="entry name" value="Phosphatidic acid phosphatase type 2/haloperoxidase"/>
    <property type="match status" value="1"/>
</dbReference>
<feature type="transmembrane region" description="Helical" evidence="7">
    <location>
        <begin position="63"/>
        <end position="84"/>
    </location>
</feature>
<keyword evidence="5 7" id="KW-0472">Membrane</keyword>
<dbReference type="GO" id="GO:0006644">
    <property type="term" value="P:phospholipid metabolic process"/>
    <property type="evidence" value="ECO:0007669"/>
    <property type="project" value="InterPro"/>
</dbReference>
<evidence type="ECO:0000313" key="9">
    <source>
        <dbReference type="EMBL" id="KAK3102663.1"/>
    </source>
</evidence>
<dbReference type="Pfam" id="PF01569">
    <property type="entry name" value="PAP2"/>
    <property type="match status" value="1"/>
</dbReference>
<sequence>MVQGSIGYQFKSGTEQREKITSIKAAALPLLLFKAVVTPFHRGFYCDDVTIQYPFKESTVSSAVLYGVGFSLNIVVILIVEFILTQNNIQWCIPGRGNPGKNEDNDNNPMLENRTKHYIFRWFAASFQVLLPFMFGAVMEHVTTDIAKYAVGRLRPHFLDVCKPDKSKYNCSHGYIQQDVCTGDPALIREARLSFPSGHASFSTYTMMFLMLYIQARLRWRTIKLLRPALQLIVFYLAYYTCLSRISDYKHHWSDVLAGSVIGVVSAILTVFKISSLFEESDEQVKYQDQIPNINQQLSLPSTSNGPVRNSNLNENSSDIYKGHSNNNPHVTDDHSKNMYVVNDSYEGWDQGNTRVRLNAHQGPDMMGHTNSAFYSEDLPPGSHSKITTNL</sequence>
<evidence type="ECO:0000256" key="5">
    <source>
        <dbReference type="ARBA" id="ARBA00023136"/>
    </source>
</evidence>
<dbReference type="InterPro" id="IPR043216">
    <property type="entry name" value="PAP-like"/>
</dbReference>
<dbReference type="GO" id="GO:0008195">
    <property type="term" value="F:phosphatidate phosphatase activity"/>
    <property type="evidence" value="ECO:0007669"/>
    <property type="project" value="TreeGrafter"/>
</dbReference>
<evidence type="ECO:0000256" key="7">
    <source>
        <dbReference type="SAM" id="Phobius"/>
    </source>
</evidence>
<organism evidence="9 10">
    <name type="scientific">Pinctada imbricata</name>
    <name type="common">Atlantic pearl-oyster</name>
    <name type="synonym">Pinctada martensii</name>
    <dbReference type="NCBI Taxonomy" id="66713"/>
    <lineage>
        <taxon>Eukaryota</taxon>
        <taxon>Metazoa</taxon>
        <taxon>Spiralia</taxon>
        <taxon>Lophotrochozoa</taxon>
        <taxon>Mollusca</taxon>
        <taxon>Bivalvia</taxon>
        <taxon>Autobranchia</taxon>
        <taxon>Pteriomorphia</taxon>
        <taxon>Pterioida</taxon>
        <taxon>Pterioidea</taxon>
        <taxon>Pteriidae</taxon>
        <taxon>Pinctada</taxon>
    </lineage>
</organism>
<evidence type="ECO:0000259" key="8">
    <source>
        <dbReference type="SMART" id="SM00014"/>
    </source>
</evidence>
<feature type="transmembrane region" description="Helical" evidence="7">
    <location>
        <begin position="118"/>
        <end position="139"/>
    </location>
</feature>
<feature type="compositionally biased region" description="Polar residues" evidence="6">
    <location>
        <begin position="296"/>
        <end position="330"/>
    </location>
</feature>
<comment type="similarity">
    <text evidence="2">Belongs to the PA-phosphatase related phosphoesterase family.</text>
</comment>
<evidence type="ECO:0000313" key="10">
    <source>
        <dbReference type="Proteomes" id="UP001186944"/>
    </source>
</evidence>
<dbReference type="PANTHER" id="PTHR10165">
    <property type="entry name" value="LIPID PHOSPHATE PHOSPHATASE"/>
    <property type="match status" value="1"/>
</dbReference>
<dbReference type="GO" id="GO:0046839">
    <property type="term" value="P:phospholipid dephosphorylation"/>
    <property type="evidence" value="ECO:0007669"/>
    <property type="project" value="TreeGrafter"/>
</dbReference>
<dbReference type="InterPro" id="IPR036938">
    <property type="entry name" value="PAP2/HPO_sf"/>
</dbReference>
<comment type="subcellular location">
    <subcellularLocation>
        <location evidence="1">Membrane</location>
        <topology evidence="1">Multi-pass membrane protein</topology>
    </subcellularLocation>
</comment>